<evidence type="ECO:0000256" key="4">
    <source>
        <dbReference type="ARBA" id="ARBA00022670"/>
    </source>
</evidence>
<evidence type="ECO:0000256" key="9">
    <source>
        <dbReference type="ARBA" id="ARBA00023136"/>
    </source>
</evidence>
<keyword evidence="7 10" id="KW-0720">Serine protease</keyword>
<evidence type="ECO:0000256" key="8">
    <source>
        <dbReference type="ARBA" id="ARBA00022989"/>
    </source>
</evidence>
<evidence type="ECO:0000256" key="3">
    <source>
        <dbReference type="ARBA" id="ARBA00022475"/>
    </source>
</evidence>
<dbReference type="PANTHER" id="PTHR43806">
    <property type="entry name" value="PEPTIDASE S8"/>
    <property type="match status" value="1"/>
</dbReference>
<feature type="region of interest" description="Disordered" evidence="11">
    <location>
        <begin position="378"/>
        <end position="472"/>
    </location>
</feature>
<dbReference type="InterPro" id="IPR023827">
    <property type="entry name" value="Peptidase_S8_Asp-AS"/>
</dbReference>
<evidence type="ECO:0000256" key="10">
    <source>
        <dbReference type="PROSITE-ProRule" id="PRU01240"/>
    </source>
</evidence>
<keyword evidence="5 12" id="KW-0812">Transmembrane</keyword>
<keyword evidence="4 10" id="KW-0645">Protease</keyword>
<evidence type="ECO:0000256" key="12">
    <source>
        <dbReference type="SAM" id="Phobius"/>
    </source>
</evidence>
<organism evidence="15 16">
    <name type="scientific">Allostreptomyces psammosilenae</name>
    <dbReference type="NCBI Taxonomy" id="1892865"/>
    <lineage>
        <taxon>Bacteria</taxon>
        <taxon>Bacillati</taxon>
        <taxon>Actinomycetota</taxon>
        <taxon>Actinomycetes</taxon>
        <taxon>Kitasatosporales</taxon>
        <taxon>Streptomycetaceae</taxon>
        <taxon>Allostreptomyces</taxon>
    </lineage>
</organism>
<dbReference type="PRINTS" id="PR00723">
    <property type="entry name" value="SUBTILISIN"/>
</dbReference>
<feature type="compositionally biased region" description="Low complexity" evidence="11">
    <location>
        <begin position="335"/>
        <end position="347"/>
    </location>
</feature>
<dbReference type="EMBL" id="JACBZD010000001">
    <property type="protein sequence ID" value="NYI06253.1"/>
    <property type="molecule type" value="Genomic_DNA"/>
</dbReference>
<keyword evidence="9 12" id="KW-0472">Membrane</keyword>
<accession>A0A852ZV34</accession>
<evidence type="ECO:0000313" key="15">
    <source>
        <dbReference type="EMBL" id="NYI06253.1"/>
    </source>
</evidence>
<dbReference type="Pfam" id="PF00082">
    <property type="entry name" value="Peptidase_S8"/>
    <property type="match status" value="1"/>
</dbReference>
<dbReference type="RefSeq" id="WP_179814873.1">
    <property type="nucleotide sequence ID" value="NZ_JACBZD010000001.1"/>
</dbReference>
<evidence type="ECO:0000256" key="6">
    <source>
        <dbReference type="ARBA" id="ARBA00022801"/>
    </source>
</evidence>
<dbReference type="InterPro" id="IPR015500">
    <property type="entry name" value="Peptidase_S8_subtilisin-rel"/>
</dbReference>
<evidence type="ECO:0000313" key="16">
    <source>
        <dbReference type="Proteomes" id="UP000567795"/>
    </source>
</evidence>
<evidence type="ECO:0000259" key="14">
    <source>
        <dbReference type="Pfam" id="PF00082"/>
    </source>
</evidence>
<dbReference type="GO" id="GO:0006508">
    <property type="term" value="P:proteolysis"/>
    <property type="evidence" value="ECO:0007669"/>
    <property type="project" value="UniProtKB-KW"/>
</dbReference>
<dbReference type="PROSITE" id="PS51892">
    <property type="entry name" value="SUBTILASE"/>
    <property type="match status" value="1"/>
</dbReference>
<evidence type="ECO:0000256" key="1">
    <source>
        <dbReference type="ARBA" id="ARBA00004162"/>
    </source>
</evidence>
<feature type="active site" description="Charge relay system" evidence="10">
    <location>
        <position position="252"/>
    </location>
</feature>
<name>A0A852ZV34_9ACTN</name>
<evidence type="ECO:0000256" key="11">
    <source>
        <dbReference type="SAM" id="MobiDB-lite"/>
    </source>
</evidence>
<feature type="compositionally biased region" description="Gly residues" evidence="11">
    <location>
        <begin position="381"/>
        <end position="398"/>
    </location>
</feature>
<dbReference type="InterPro" id="IPR023834">
    <property type="entry name" value="T7SS_pept_S8A_mycosin"/>
</dbReference>
<protein>
    <submittedName>
        <fullName evidence="15">Type VII secretion-associated serine protease mycosin</fullName>
    </submittedName>
</protein>
<proteinExistence type="inferred from homology"/>
<dbReference type="AlphaFoldDB" id="A0A852ZV34"/>
<dbReference type="Proteomes" id="UP000567795">
    <property type="component" value="Unassembled WGS sequence"/>
</dbReference>
<feature type="compositionally biased region" description="Pro residues" evidence="11">
    <location>
        <begin position="462"/>
        <end position="472"/>
    </location>
</feature>
<feature type="compositionally biased region" description="Pro residues" evidence="11">
    <location>
        <begin position="399"/>
        <end position="409"/>
    </location>
</feature>
<feature type="region of interest" description="Disordered" evidence="11">
    <location>
        <begin position="309"/>
        <end position="347"/>
    </location>
</feature>
<keyword evidence="6 10" id="KW-0378">Hydrolase</keyword>
<feature type="compositionally biased region" description="Pro residues" evidence="11">
    <location>
        <begin position="429"/>
        <end position="442"/>
    </location>
</feature>
<gene>
    <name evidence="15" type="ORF">FHU37_003196</name>
</gene>
<dbReference type="InterPro" id="IPR050131">
    <property type="entry name" value="Peptidase_S8_subtilisin-like"/>
</dbReference>
<comment type="subcellular location">
    <subcellularLocation>
        <location evidence="1">Cell membrane</location>
        <topology evidence="1">Single-pass membrane protein</topology>
    </subcellularLocation>
</comment>
<dbReference type="GO" id="GO:0004252">
    <property type="term" value="F:serine-type endopeptidase activity"/>
    <property type="evidence" value="ECO:0007669"/>
    <property type="project" value="UniProtKB-UniRule"/>
</dbReference>
<comment type="caution">
    <text evidence="15">The sequence shown here is derived from an EMBL/GenBank/DDBJ whole genome shotgun (WGS) entry which is preliminary data.</text>
</comment>
<feature type="chain" id="PRO_5032613970" evidence="13">
    <location>
        <begin position="29"/>
        <end position="472"/>
    </location>
</feature>
<sequence length="472" mass="47712">MITWGRRLTLGAAATVLFVGSVAAPASADEVRDQQWALQNYQAEEVVWEQSTGEGVLVAVIDSGVDTSHPDLAGRVLPGFDLFESSDGDVDVDGHGTGMASLIAGTGHGEGGRDGVRGLAPDAQILPIRVIDRQYTAEGVSVAEAINLAVDQDADVINLSLDGIQYDDIEAAIQRAIAEDVVVVVGAGNTGDRILDRSLAATPGVLTVGAVDSQGRIWDRSNYGPYVSLSAPGVDIVSAGLDGGYRTGTGTSDATAYVSAAAALVISKFPELSAGQVINRLLESAMPPPDGTPVPSEYYGRGILNPNQALTADIPPGPEENPLVEAMGGDPAAVGPGAESAGTAAEEESGTPLGVWIGVGVGVLAVVVVVVGIVVARGRGSRGGPPGGGAGGGRGGAPVPGPAAPPIGSPQPNGWHHPPQQPYPGGQQYPPPRSYQPAPPSSAGPYGQNGYPPGGQRQGPFVQPPPPAPPQQ</sequence>
<dbReference type="PROSITE" id="PS00136">
    <property type="entry name" value="SUBTILASE_ASP"/>
    <property type="match status" value="1"/>
</dbReference>
<dbReference type="NCBIfam" id="TIGR03921">
    <property type="entry name" value="T7SS_mycosin"/>
    <property type="match status" value="1"/>
</dbReference>
<feature type="active site" description="Charge relay system" evidence="10">
    <location>
        <position position="95"/>
    </location>
</feature>
<evidence type="ECO:0000256" key="5">
    <source>
        <dbReference type="ARBA" id="ARBA00022692"/>
    </source>
</evidence>
<dbReference type="PANTHER" id="PTHR43806:SF11">
    <property type="entry name" value="CEREVISIN-RELATED"/>
    <property type="match status" value="1"/>
</dbReference>
<feature type="transmembrane region" description="Helical" evidence="12">
    <location>
        <begin position="353"/>
        <end position="376"/>
    </location>
</feature>
<feature type="domain" description="Peptidase S8/S53" evidence="14">
    <location>
        <begin position="53"/>
        <end position="301"/>
    </location>
</feature>
<comment type="similarity">
    <text evidence="2 10">Belongs to the peptidase S8 family.</text>
</comment>
<dbReference type="SUPFAM" id="SSF52743">
    <property type="entry name" value="Subtilisin-like"/>
    <property type="match status" value="1"/>
</dbReference>
<dbReference type="InterPro" id="IPR000209">
    <property type="entry name" value="Peptidase_S8/S53_dom"/>
</dbReference>
<dbReference type="GO" id="GO:0005886">
    <property type="term" value="C:plasma membrane"/>
    <property type="evidence" value="ECO:0007669"/>
    <property type="project" value="UniProtKB-SubCell"/>
</dbReference>
<evidence type="ECO:0000256" key="2">
    <source>
        <dbReference type="ARBA" id="ARBA00011073"/>
    </source>
</evidence>
<keyword evidence="8 12" id="KW-1133">Transmembrane helix</keyword>
<keyword evidence="3" id="KW-1003">Cell membrane</keyword>
<feature type="signal peptide" evidence="13">
    <location>
        <begin position="1"/>
        <end position="28"/>
    </location>
</feature>
<reference evidence="15 16" key="1">
    <citation type="submission" date="2020-07" db="EMBL/GenBank/DDBJ databases">
        <title>Sequencing the genomes of 1000 actinobacteria strains.</title>
        <authorList>
            <person name="Klenk H.-P."/>
        </authorList>
    </citation>
    <scope>NUCLEOTIDE SEQUENCE [LARGE SCALE GENOMIC DNA]</scope>
    <source>
        <strain evidence="15 16">DSM 42178</strain>
    </source>
</reference>
<feature type="active site" description="Charge relay system" evidence="10">
    <location>
        <position position="62"/>
    </location>
</feature>
<evidence type="ECO:0000256" key="13">
    <source>
        <dbReference type="SAM" id="SignalP"/>
    </source>
</evidence>
<dbReference type="Gene3D" id="3.40.50.200">
    <property type="entry name" value="Peptidase S8/S53 domain"/>
    <property type="match status" value="1"/>
</dbReference>
<dbReference type="InterPro" id="IPR036852">
    <property type="entry name" value="Peptidase_S8/S53_dom_sf"/>
</dbReference>
<keyword evidence="16" id="KW-1185">Reference proteome</keyword>
<evidence type="ECO:0000256" key="7">
    <source>
        <dbReference type="ARBA" id="ARBA00022825"/>
    </source>
</evidence>
<keyword evidence="13" id="KW-0732">Signal</keyword>